<reference evidence="3" key="1">
    <citation type="journal article" date="2023" name="Mol. Phylogenet. Evol.">
        <title>Genome-scale phylogeny and comparative genomics of the fungal order Sordariales.</title>
        <authorList>
            <person name="Hensen N."/>
            <person name="Bonometti L."/>
            <person name="Westerberg I."/>
            <person name="Brannstrom I.O."/>
            <person name="Guillou S."/>
            <person name="Cros-Aarteil S."/>
            <person name="Calhoun S."/>
            <person name="Haridas S."/>
            <person name="Kuo A."/>
            <person name="Mondo S."/>
            <person name="Pangilinan J."/>
            <person name="Riley R."/>
            <person name="LaButti K."/>
            <person name="Andreopoulos B."/>
            <person name="Lipzen A."/>
            <person name="Chen C."/>
            <person name="Yan M."/>
            <person name="Daum C."/>
            <person name="Ng V."/>
            <person name="Clum A."/>
            <person name="Steindorff A."/>
            <person name="Ohm R.A."/>
            <person name="Martin F."/>
            <person name="Silar P."/>
            <person name="Natvig D.O."/>
            <person name="Lalanne C."/>
            <person name="Gautier V."/>
            <person name="Ament-Velasquez S.L."/>
            <person name="Kruys A."/>
            <person name="Hutchinson M.I."/>
            <person name="Powell A.J."/>
            <person name="Barry K."/>
            <person name="Miller A.N."/>
            <person name="Grigoriev I.V."/>
            <person name="Debuchy R."/>
            <person name="Gladieux P."/>
            <person name="Hiltunen Thoren M."/>
            <person name="Johannesson H."/>
        </authorList>
    </citation>
    <scope>NUCLEOTIDE SEQUENCE</scope>
    <source>
        <strain evidence="3">CBS 955.72</strain>
    </source>
</reference>
<organism evidence="3 4">
    <name type="scientific">Lasiosphaeria hispida</name>
    <dbReference type="NCBI Taxonomy" id="260671"/>
    <lineage>
        <taxon>Eukaryota</taxon>
        <taxon>Fungi</taxon>
        <taxon>Dikarya</taxon>
        <taxon>Ascomycota</taxon>
        <taxon>Pezizomycotina</taxon>
        <taxon>Sordariomycetes</taxon>
        <taxon>Sordariomycetidae</taxon>
        <taxon>Sordariales</taxon>
        <taxon>Lasiosphaeriaceae</taxon>
        <taxon>Lasiosphaeria</taxon>
    </lineage>
</organism>
<evidence type="ECO:0000256" key="1">
    <source>
        <dbReference type="SAM" id="MobiDB-lite"/>
    </source>
</evidence>
<dbReference type="GO" id="GO:0005634">
    <property type="term" value="C:nucleus"/>
    <property type="evidence" value="ECO:0007669"/>
    <property type="project" value="TreeGrafter"/>
</dbReference>
<feature type="compositionally biased region" description="Polar residues" evidence="1">
    <location>
        <begin position="26"/>
        <end position="44"/>
    </location>
</feature>
<dbReference type="Gene3D" id="3.30.420.10">
    <property type="entry name" value="Ribonuclease H-like superfamily/Ribonuclease H"/>
    <property type="match status" value="1"/>
</dbReference>
<name>A0AAJ0HMX4_9PEZI</name>
<feature type="domain" description="Gfd2/YDR514C-like C-terminal" evidence="2">
    <location>
        <begin position="340"/>
        <end position="520"/>
    </location>
</feature>
<feature type="region of interest" description="Disordered" evidence="1">
    <location>
        <begin position="1"/>
        <end position="59"/>
    </location>
</feature>
<dbReference type="Pfam" id="PF21762">
    <property type="entry name" value="DEDDh_C"/>
    <property type="match status" value="1"/>
</dbReference>
<feature type="region of interest" description="Disordered" evidence="1">
    <location>
        <begin position="276"/>
        <end position="296"/>
    </location>
</feature>
<evidence type="ECO:0000313" key="4">
    <source>
        <dbReference type="Proteomes" id="UP001275084"/>
    </source>
</evidence>
<proteinExistence type="predicted"/>
<dbReference type="Proteomes" id="UP001275084">
    <property type="component" value="Unassembled WGS sequence"/>
</dbReference>
<feature type="region of interest" description="Disordered" evidence="1">
    <location>
        <begin position="534"/>
        <end position="584"/>
    </location>
</feature>
<sequence length="584" mass="64616">MAPDNLSSLLQDLTGQKEMWEGFSPSEATPTQAKTTSSTMSDGNASPGEGEDDGYDSCGSADMIHGTHNLSIQECGQEHEESPRNYNLNKARQFVSDEPSFLRNATKVENVNWAKTGLKLGEVSQPTMKFCPWKLVVNYLGQFTGKTSADLASPLFTDDALLDNQIWDFFYLHYPPASNKDPLLFVPTYQFEHHLEVVNAKLGIQLAIPNGSSGDGFKLIFGHGGMPRPRFLGRSTSLDHFEELRDAIPRRKPADKMNKAAIDKFGAMVKAINEAGKSSKKNKSEKTRTKRVKTHRAWGHSIKRVQRYLGMRKKSTAAAKPEPSLDLTMPVAEEMEGSVVFMAIDLEAYEHENKVVTEIGVAILDTAKIASVPPGEGGTKWFDFIDAHHIRVKEHSWLRNSTYLAGCPENFGFGESDVVPLNECATALDKIINEAAAGRPVVLVFHDASSDIKYLKLIHYDINDIPNLVEVVDTREMEQYISRSLNSTKLKSLLDSLEIDYSYLHNAGNDAVYTLQAMIGLAIQKRVMSLKKPTQKTLPQKITGHVPYDEFKKQEEQNEGWSSGGEDSDGGDAAGHQFGEADGA</sequence>
<keyword evidence="4" id="KW-1185">Reference proteome</keyword>
<dbReference type="InterPro" id="IPR040151">
    <property type="entry name" value="Gfd2/YDR514C-like"/>
</dbReference>
<evidence type="ECO:0000313" key="3">
    <source>
        <dbReference type="EMBL" id="KAK3357529.1"/>
    </source>
</evidence>
<accession>A0AAJ0HMX4</accession>
<evidence type="ECO:0000259" key="2">
    <source>
        <dbReference type="Pfam" id="PF21762"/>
    </source>
</evidence>
<dbReference type="SUPFAM" id="SSF53098">
    <property type="entry name" value="Ribonuclease H-like"/>
    <property type="match status" value="1"/>
</dbReference>
<comment type="caution">
    <text evidence="3">The sequence shown here is derived from an EMBL/GenBank/DDBJ whole genome shotgun (WGS) entry which is preliminary data.</text>
</comment>
<reference evidence="3" key="2">
    <citation type="submission" date="2023-06" db="EMBL/GenBank/DDBJ databases">
        <authorList>
            <consortium name="Lawrence Berkeley National Laboratory"/>
            <person name="Haridas S."/>
            <person name="Hensen N."/>
            <person name="Bonometti L."/>
            <person name="Westerberg I."/>
            <person name="Brannstrom I.O."/>
            <person name="Guillou S."/>
            <person name="Cros-Aarteil S."/>
            <person name="Calhoun S."/>
            <person name="Kuo A."/>
            <person name="Mondo S."/>
            <person name="Pangilinan J."/>
            <person name="Riley R."/>
            <person name="Labutti K."/>
            <person name="Andreopoulos B."/>
            <person name="Lipzen A."/>
            <person name="Chen C."/>
            <person name="Yanf M."/>
            <person name="Daum C."/>
            <person name="Ng V."/>
            <person name="Clum A."/>
            <person name="Steindorff A."/>
            <person name="Ohm R."/>
            <person name="Martin F."/>
            <person name="Silar P."/>
            <person name="Natvig D."/>
            <person name="Lalanne C."/>
            <person name="Gautier V."/>
            <person name="Ament-Velasquez S.L."/>
            <person name="Kruys A."/>
            <person name="Hutchinson M.I."/>
            <person name="Powell A.J."/>
            <person name="Barry K."/>
            <person name="Miller A.N."/>
            <person name="Grigoriev I.V."/>
            <person name="Debuchy R."/>
            <person name="Gladieux P."/>
            <person name="Thoren M.H."/>
            <person name="Johannesson H."/>
        </authorList>
    </citation>
    <scope>NUCLEOTIDE SEQUENCE</scope>
    <source>
        <strain evidence="3">CBS 955.72</strain>
    </source>
</reference>
<protein>
    <recommendedName>
        <fullName evidence="2">Gfd2/YDR514C-like C-terminal domain-containing protein</fullName>
    </recommendedName>
</protein>
<dbReference type="PANTHER" id="PTHR28083:SF1">
    <property type="entry name" value="GOOD FOR FULL DBP5 ACTIVITY PROTEIN 2"/>
    <property type="match status" value="1"/>
</dbReference>
<feature type="compositionally biased region" description="Polar residues" evidence="1">
    <location>
        <begin position="1"/>
        <end position="14"/>
    </location>
</feature>
<dbReference type="InterPro" id="IPR048519">
    <property type="entry name" value="Gfd2/YDR514C-like_C"/>
</dbReference>
<dbReference type="AlphaFoldDB" id="A0AAJ0HMX4"/>
<dbReference type="EMBL" id="JAUIQD010000003">
    <property type="protein sequence ID" value="KAK3357529.1"/>
    <property type="molecule type" value="Genomic_DNA"/>
</dbReference>
<dbReference type="InterPro" id="IPR036397">
    <property type="entry name" value="RNaseH_sf"/>
</dbReference>
<gene>
    <name evidence="3" type="ORF">B0T25DRAFT_161757</name>
</gene>
<feature type="compositionally biased region" description="Basic and acidic residues" evidence="1">
    <location>
        <begin position="547"/>
        <end position="556"/>
    </location>
</feature>
<dbReference type="PANTHER" id="PTHR28083">
    <property type="entry name" value="GOOD FOR FULL DBP5 ACTIVITY PROTEIN 2"/>
    <property type="match status" value="1"/>
</dbReference>
<dbReference type="GO" id="GO:0003676">
    <property type="term" value="F:nucleic acid binding"/>
    <property type="evidence" value="ECO:0007669"/>
    <property type="project" value="InterPro"/>
</dbReference>
<dbReference type="InterPro" id="IPR012337">
    <property type="entry name" value="RNaseH-like_sf"/>
</dbReference>